<dbReference type="RefSeq" id="WP_058374355.1">
    <property type="nucleotide sequence ID" value="NZ_CP011034.1"/>
</dbReference>
<feature type="transmembrane region" description="Helical" evidence="12">
    <location>
        <begin position="109"/>
        <end position="128"/>
    </location>
</feature>
<keyword evidence="4" id="KW-0479">Metal-binding</keyword>
<dbReference type="PANTHER" id="PTHR35457:SF1">
    <property type="entry name" value="HEME A SYNTHASE"/>
    <property type="match status" value="1"/>
</dbReference>
<feature type="transmembrane region" description="Helical" evidence="12">
    <location>
        <begin position="277"/>
        <end position="299"/>
    </location>
</feature>
<evidence type="ECO:0000256" key="1">
    <source>
        <dbReference type="ARBA" id="ARBA00004141"/>
    </source>
</evidence>
<evidence type="ECO:0000256" key="6">
    <source>
        <dbReference type="ARBA" id="ARBA00023002"/>
    </source>
</evidence>
<dbReference type="EMBL" id="CP011034">
    <property type="protein sequence ID" value="ALS34394.1"/>
    <property type="molecule type" value="Genomic_DNA"/>
</dbReference>
<comment type="pathway">
    <text evidence="11">Porphyrin-containing compound metabolism.</text>
</comment>
<name>A0A0U2WM35_9GAMM</name>
<feature type="transmembrane region" description="Helical" evidence="12">
    <location>
        <begin position="134"/>
        <end position="155"/>
    </location>
</feature>
<evidence type="ECO:0000256" key="7">
    <source>
        <dbReference type="ARBA" id="ARBA00023004"/>
    </source>
</evidence>
<reference evidence="13 14" key="1">
    <citation type="submission" date="2015-03" db="EMBL/GenBank/DDBJ databases">
        <authorList>
            <person name="Murphy D."/>
        </authorList>
    </citation>
    <scope>NUCLEOTIDE SEQUENCE [LARGE SCALE GENOMIC DNA]</scope>
    <source>
        <strain evidence="13 14">KMM 520</strain>
    </source>
</reference>
<proteinExistence type="predicted"/>
<dbReference type="InterPro" id="IPR050450">
    <property type="entry name" value="COX15/CtaA_HemeA_synthase"/>
</dbReference>
<keyword evidence="8" id="KW-0350">Heme biosynthesis</keyword>
<keyword evidence="2" id="KW-1003">Cell membrane</keyword>
<gene>
    <name evidence="13" type="ORF">PTRA_a3417</name>
</gene>
<dbReference type="Pfam" id="PF02628">
    <property type="entry name" value="COX15-CtaA"/>
    <property type="match status" value="1"/>
</dbReference>
<evidence type="ECO:0000256" key="3">
    <source>
        <dbReference type="ARBA" id="ARBA00022692"/>
    </source>
</evidence>
<dbReference type="OrthoDB" id="1447144at2"/>
<protein>
    <submittedName>
        <fullName evidence="13">Cytochrome c oxidase assembly protein subunit 15</fullName>
    </submittedName>
</protein>
<keyword evidence="6" id="KW-0560">Oxidoreductase</keyword>
<dbReference type="GO" id="GO:0016491">
    <property type="term" value="F:oxidoreductase activity"/>
    <property type="evidence" value="ECO:0007669"/>
    <property type="project" value="UniProtKB-KW"/>
</dbReference>
<evidence type="ECO:0000256" key="2">
    <source>
        <dbReference type="ARBA" id="ARBA00022475"/>
    </source>
</evidence>
<dbReference type="KEGG" id="ptn:PTRA_a3417"/>
<sequence length="329" mass="36269">MYKNYKNWVLVTGLLALIVVALGAYTRLSDAGLGCPDWPGCYGFLTVPKHEADIAQAAQSYPDMMFETAKAWKEMIHRYFAGTLGLLILALFVYAFLKRQSPTTPVKLPLLLLLLVIFQAALGMWTVTMNLQPLIVMGHLLGGFSILALITLLYLRLNAKPIMGGDAGARRCFGLSLVALSVLIIQIALGGWLAANYAAPHCNGLPLCSNAQPFSLSSVFQLPLEHGNYEFGVLSQQARMSIHLLHRIWALVTCIVLALIMWRIYSRAYSQKIKSCAVSVLVVLFCQIALGLAVVHWHIPLGMALAHNLMAAILLLTLIRLCYYLKART</sequence>
<evidence type="ECO:0000256" key="11">
    <source>
        <dbReference type="ARBA" id="ARBA00023444"/>
    </source>
</evidence>
<dbReference type="GO" id="GO:0046872">
    <property type="term" value="F:metal ion binding"/>
    <property type="evidence" value="ECO:0007669"/>
    <property type="project" value="UniProtKB-KW"/>
</dbReference>
<keyword evidence="5 12" id="KW-1133">Transmembrane helix</keyword>
<feature type="transmembrane region" description="Helical" evidence="12">
    <location>
        <begin position="248"/>
        <end position="265"/>
    </location>
</feature>
<keyword evidence="7" id="KW-0408">Iron</keyword>
<dbReference type="Proteomes" id="UP000065261">
    <property type="component" value="Chromosome I"/>
</dbReference>
<keyword evidence="10" id="KW-1015">Disulfide bond</keyword>
<evidence type="ECO:0000313" key="13">
    <source>
        <dbReference type="EMBL" id="ALS34394.1"/>
    </source>
</evidence>
<feature type="transmembrane region" description="Helical" evidence="12">
    <location>
        <begin position="305"/>
        <end position="325"/>
    </location>
</feature>
<accession>A0A0U2WM35</accession>
<evidence type="ECO:0000256" key="9">
    <source>
        <dbReference type="ARBA" id="ARBA00023136"/>
    </source>
</evidence>
<organism evidence="13">
    <name type="scientific">Pseudoalteromonas translucida KMM 520</name>
    <dbReference type="NCBI Taxonomy" id="1315283"/>
    <lineage>
        <taxon>Bacteria</taxon>
        <taxon>Pseudomonadati</taxon>
        <taxon>Pseudomonadota</taxon>
        <taxon>Gammaproteobacteria</taxon>
        <taxon>Alteromonadales</taxon>
        <taxon>Pseudoalteromonadaceae</taxon>
        <taxon>Pseudoalteromonas</taxon>
    </lineage>
</organism>
<keyword evidence="9 12" id="KW-0472">Membrane</keyword>
<dbReference type="AlphaFoldDB" id="A0A0U2WM35"/>
<evidence type="ECO:0000313" key="14">
    <source>
        <dbReference type="Proteomes" id="UP000065261"/>
    </source>
</evidence>
<dbReference type="InterPro" id="IPR003780">
    <property type="entry name" value="COX15/CtaA_fam"/>
</dbReference>
<keyword evidence="3 12" id="KW-0812">Transmembrane</keyword>
<evidence type="ECO:0000256" key="12">
    <source>
        <dbReference type="SAM" id="Phobius"/>
    </source>
</evidence>
<dbReference type="PATRIC" id="fig|1315283.4.peg.2982"/>
<feature type="transmembrane region" description="Helical" evidence="12">
    <location>
        <begin position="175"/>
        <end position="195"/>
    </location>
</feature>
<evidence type="ECO:0000256" key="10">
    <source>
        <dbReference type="ARBA" id="ARBA00023157"/>
    </source>
</evidence>
<dbReference type="PANTHER" id="PTHR35457">
    <property type="entry name" value="HEME A SYNTHASE"/>
    <property type="match status" value="1"/>
</dbReference>
<dbReference type="GO" id="GO:0006784">
    <property type="term" value="P:heme A biosynthetic process"/>
    <property type="evidence" value="ECO:0007669"/>
    <property type="project" value="InterPro"/>
</dbReference>
<comment type="subcellular location">
    <subcellularLocation>
        <location evidence="1">Membrane</location>
        <topology evidence="1">Multi-pass membrane protein</topology>
    </subcellularLocation>
</comment>
<evidence type="ECO:0000256" key="5">
    <source>
        <dbReference type="ARBA" id="ARBA00022989"/>
    </source>
</evidence>
<dbReference type="GO" id="GO:0016020">
    <property type="term" value="C:membrane"/>
    <property type="evidence" value="ECO:0007669"/>
    <property type="project" value="UniProtKB-SubCell"/>
</dbReference>
<feature type="transmembrane region" description="Helical" evidence="12">
    <location>
        <begin position="79"/>
        <end position="97"/>
    </location>
</feature>
<evidence type="ECO:0000256" key="8">
    <source>
        <dbReference type="ARBA" id="ARBA00023133"/>
    </source>
</evidence>
<evidence type="ECO:0000256" key="4">
    <source>
        <dbReference type="ARBA" id="ARBA00022723"/>
    </source>
</evidence>